<evidence type="ECO:0000313" key="3">
    <source>
        <dbReference type="Proteomes" id="UP001382904"/>
    </source>
</evidence>
<organism evidence="2 3">
    <name type="scientific">Streptomyces caledonius</name>
    <dbReference type="NCBI Taxonomy" id="3134107"/>
    <lineage>
        <taxon>Bacteria</taxon>
        <taxon>Bacillati</taxon>
        <taxon>Actinomycetota</taxon>
        <taxon>Actinomycetes</taxon>
        <taxon>Kitasatosporales</taxon>
        <taxon>Streptomycetaceae</taxon>
        <taxon>Streptomyces</taxon>
    </lineage>
</organism>
<name>A0ABU8U8A2_9ACTN</name>
<keyword evidence="3" id="KW-1185">Reference proteome</keyword>
<feature type="domain" description="CD-NTase-associated protein 12/Pycsar effector protein TIR" evidence="1">
    <location>
        <begin position="102"/>
        <end position="219"/>
    </location>
</feature>
<dbReference type="Pfam" id="PF10137">
    <property type="entry name" value="CAP12-PCTIR_TIR"/>
    <property type="match status" value="1"/>
</dbReference>
<dbReference type="Proteomes" id="UP001382904">
    <property type="component" value="Unassembled WGS sequence"/>
</dbReference>
<accession>A0ABU8U8A2</accession>
<gene>
    <name evidence="2" type="ORF">WKI68_27870</name>
</gene>
<dbReference type="EMBL" id="JBBKAM010000002">
    <property type="protein sequence ID" value="MEJ8644117.1"/>
    <property type="molecule type" value="Genomic_DNA"/>
</dbReference>
<evidence type="ECO:0000313" key="2">
    <source>
        <dbReference type="EMBL" id="MEJ8644117.1"/>
    </source>
</evidence>
<sequence>MIPRDRISVIRVASAHLAQMPWDEVSFVLGELKVSSEEIRSINALMDWTLHKENREPRLKRILSQQDDNIIGNIKSYLLGTEEESNVKAEGASDHASASGQKIFLVHGHARDLRNEVHLTVARLTGKEVVVLHDQANPGLTLLEKFLSHADSAAHAVIILTGDDLVERGDSAVRRGRQNVIFELGFFFGRLGRSHVSILIDQGVERPSDIEGLVYISIDGAGMWKNDLARELDSAGIKVDYSRIPR</sequence>
<dbReference type="InterPro" id="IPR019302">
    <property type="entry name" value="CAP12/PCTIR_TIR_dom"/>
</dbReference>
<evidence type="ECO:0000259" key="1">
    <source>
        <dbReference type="Pfam" id="PF10137"/>
    </source>
</evidence>
<protein>
    <submittedName>
        <fullName evidence="2">Nucleotide-binding protein</fullName>
    </submittedName>
</protein>
<proteinExistence type="predicted"/>
<comment type="caution">
    <text evidence="2">The sequence shown here is derived from an EMBL/GenBank/DDBJ whole genome shotgun (WGS) entry which is preliminary data.</text>
</comment>
<reference evidence="2 3" key="1">
    <citation type="submission" date="2024-03" db="EMBL/GenBank/DDBJ databases">
        <title>Novel Streptomyces species of biotechnological and ecological value are a feature of Machair soil.</title>
        <authorList>
            <person name="Prole J.R."/>
            <person name="Goodfellow M."/>
            <person name="Allenby N."/>
            <person name="Ward A.C."/>
        </authorList>
    </citation>
    <scope>NUCLEOTIDE SEQUENCE [LARGE SCALE GENOMIC DNA]</scope>
    <source>
        <strain evidence="2 3">MS1.HAVA.3</strain>
    </source>
</reference>